<dbReference type="GO" id="GO:0016616">
    <property type="term" value="F:oxidoreductase activity, acting on the CH-OH group of donors, NAD or NADP as acceptor"/>
    <property type="evidence" value="ECO:0007669"/>
    <property type="project" value="TreeGrafter"/>
</dbReference>
<dbReference type="EMBL" id="NBWZ01000001">
    <property type="protein sequence ID" value="RFA08151.1"/>
    <property type="molecule type" value="Genomic_DNA"/>
</dbReference>
<dbReference type="OrthoDB" id="517007at2"/>
<reference evidence="3 4" key="1">
    <citation type="submission" date="2017-04" db="EMBL/GenBank/DDBJ databases">
        <title>Comparative genome analysis of Subtercola boreus.</title>
        <authorList>
            <person name="Cho Y.-J."/>
            <person name="Cho A."/>
            <person name="Kim O.-S."/>
            <person name="Lee J.-I."/>
        </authorList>
    </citation>
    <scope>NUCLEOTIDE SEQUENCE [LARGE SCALE GENOMIC DNA]</scope>
    <source>
        <strain evidence="3 4">K300</strain>
    </source>
</reference>
<gene>
    <name evidence="3" type="ORF">B7R54_02155</name>
</gene>
<dbReference type="PANTHER" id="PTHR42760:SF133">
    <property type="entry name" value="3-OXOACYL-[ACYL-CARRIER-PROTEIN] REDUCTASE"/>
    <property type="match status" value="1"/>
</dbReference>
<dbReference type="FunFam" id="3.40.50.720:FF:000084">
    <property type="entry name" value="Short-chain dehydrogenase reductase"/>
    <property type="match status" value="1"/>
</dbReference>
<comment type="caution">
    <text evidence="3">The sequence shown here is derived from an EMBL/GenBank/DDBJ whole genome shotgun (WGS) entry which is preliminary data.</text>
</comment>
<dbReference type="GO" id="GO:0006633">
    <property type="term" value="P:fatty acid biosynthetic process"/>
    <property type="evidence" value="ECO:0007669"/>
    <property type="project" value="TreeGrafter"/>
</dbReference>
<organism evidence="3 4">
    <name type="scientific">Subtercola boreus</name>
    <dbReference type="NCBI Taxonomy" id="120213"/>
    <lineage>
        <taxon>Bacteria</taxon>
        <taxon>Bacillati</taxon>
        <taxon>Actinomycetota</taxon>
        <taxon>Actinomycetes</taxon>
        <taxon>Micrococcales</taxon>
        <taxon>Microbacteriaceae</taxon>
        <taxon>Subtercola</taxon>
    </lineage>
</organism>
<keyword evidence="2" id="KW-0560">Oxidoreductase</keyword>
<dbReference type="PRINTS" id="PR00081">
    <property type="entry name" value="GDHRDH"/>
</dbReference>
<dbReference type="InterPro" id="IPR002347">
    <property type="entry name" value="SDR_fam"/>
</dbReference>
<dbReference type="RefSeq" id="WP_116413567.1">
    <property type="nucleotide sequence ID" value="NZ_NBWZ01000001.1"/>
</dbReference>
<dbReference type="GO" id="GO:0048038">
    <property type="term" value="F:quinone binding"/>
    <property type="evidence" value="ECO:0007669"/>
    <property type="project" value="TreeGrafter"/>
</dbReference>
<dbReference type="SUPFAM" id="SSF51735">
    <property type="entry name" value="NAD(P)-binding Rossmann-fold domains"/>
    <property type="match status" value="1"/>
</dbReference>
<dbReference type="AlphaFoldDB" id="A0A3E0VEI3"/>
<evidence type="ECO:0000256" key="2">
    <source>
        <dbReference type="ARBA" id="ARBA00023002"/>
    </source>
</evidence>
<accession>A0A3E0VEI3</accession>
<evidence type="ECO:0000313" key="3">
    <source>
        <dbReference type="EMBL" id="RFA08151.1"/>
    </source>
</evidence>
<protein>
    <submittedName>
        <fullName evidence="3">Dehydrogenase</fullName>
    </submittedName>
</protein>
<proteinExistence type="inferred from homology"/>
<keyword evidence="4" id="KW-1185">Reference proteome</keyword>
<evidence type="ECO:0000313" key="4">
    <source>
        <dbReference type="Proteomes" id="UP000256486"/>
    </source>
</evidence>
<name>A0A3E0VEI3_9MICO</name>
<comment type="similarity">
    <text evidence="1">Belongs to the short-chain dehydrogenases/reductases (SDR) family.</text>
</comment>
<dbReference type="Gene3D" id="3.40.50.720">
    <property type="entry name" value="NAD(P)-binding Rossmann-like Domain"/>
    <property type="match status" value="1"/>
</dbReference>
<dbReference type="PANTHER" id="PTHR42760">
    <property type="entry name" value="SHORT-CHAIN DEHYDROGENASES/REDUCTASES FAMILY MEMBER"/>
    <property type="match status" value="1"/>
</dbReference>
<evidence type="ECO:0000256" key="1">
    <source>
        <dbReference type="ARBA" id="ARBA00006484"/>
    </source>
</evidence>
<dbReference type="InterPro" id="IPR036291">
    <property type="entry name" value="NAD(P)-bd_dom_sf"/>
</dbReference>
<sequence>MTSRPFADLTGRVAVITGTASGQGRAAALAFARAGATIVGCDLDAAGDASTRDLVAALGGSMSSTAPLDLADEEAVEEWIGSIDRDHGRIDIFYANAAATRFSPFESTSRDEWHFVLRNELDVVFLPLKHAWRLLRRSGSGRVVLVGSTAGISGSTTNSRVAHTVTKGGIVALTKQLAAEGAPDGIRVNCVSPGMIATPATANDLLAPDHPMASIARAIPLKRVGTAEEVVACALFLCSDEAAYVTGANLVVDGGWSAVLPG</sequence>
<dbReference type="Pfam" id="PF13561">
    <property type="entry name" value="adh_short_C2"/>
    <property type="match status" value="1"/>
</dbReference>
<dbReference type="Proteomes" id="UP000256486">
    <property type="component" value="Unassembled WGS sequence"/>
</dbReference>